<dbReference type="GO" id="GO:0016787">
    <property type="term" value="F:hydrolase activity"/>
    <property type="evidence" value="ECO:0007669"/>
    <property type="project" value="UniProtKB-KW"/>
</dbReference>
<accession>A0ABY3ZPA2</accession>
<keyword evidence="4" id="KW-1185">Reference proteome</keyword>
<evidence type="ECO:0000259" key="2">
    <source>
        <dbReference type="Pfam" id="PF00857"/>
    </source>
</evidence>
<dbReference type="CDD" id="cd00431">
    <property type="entry name" value="cysteine_hydrolases"/>
    <property type="match status" value="1"/>
</dbReference>
<evidence type="ECO:0000256" key="1">
    <source>
        <dbReference type="ARBA" id="ARBA00022801"/>
    </source>
</evidence>
<feature type="domain" description="Isochorismatase-like" evidence="2">
    <location>
        <begin position="17"/>
        <end position="186"/>
    </location>
</feature>
<dbReference type="PANTHER" id="PTHR43540">
    <property type="entry name" value="PEROXYUREIDOACRYLATE/UREIDOACRYLATE AMIDOHYDROLASE-RELATED"/>
    <property type="match status" value="1"/>
</dbReference>
<protein>
    <submittedName>
        <fullName evidence="3">Isochorismatase family protein YecD</fullName>
        <ecNumber evidence="3">3.-.-.-</ecNumber>
    </submittedName>
</protein>
<geneLocation type="plasmid" evidence="3 4">
    <name>pDSM109990_a</name>
</geneLocation>
<gene>
    <name evidence="3" type="primary">yecD</name>
    <name evidence="3" type="ORF">DSM109990_03373</name>
</gene>
<keyword evidence="3" id="KW-0614">Plasmid</keyword>
<dbReference type="InterPro" id="IPR000868">
    <property type="entry name" value="Isochorismatase-like_dom"/>
</dbReference>
<sequence length="206" mass="22599">MKQVEPIRNWPLTPSKTAVLVVDVQLSEYTDEVLAEAPEMATAMRDRMLPALTRLVDGARASGCEIIYTVIEALTADGRDRSLDHKLSDILVPRGSPLAKTLPEARQQEDDILIPKTSSGVFNSTNLSYLLRNMGLDRVIVAGLLTDQCVDMAVRDGADLGFYMICAKDACVTKTEARHDKALAAFGGYCQTEEVEDILQQLRAAE</sequence>
<dbReference type="Pfam" id="PF00857">
    <property type="entry name" value="Isochorismatase"/>
    <property type="match status" value="1"/>
</dbReference>
<dbReference type="InterPro" id="IPR050272">
    <property type="entry name" value="Isochorismatase-like_hydrls"/>
</dbReference>
<dbReference type="InterPro" id="IPR036380">
    <property type="entry name" value="Isochorismatase-like_sf"/>
</dbReference>
<evidence type="ECO:0000313" key="3">
    <source>
        <dbReference type="EMBL" id="UOA16491.1"/>
    </source>
</evidence>
<dbReference type="Proteomes" id="UP000831019">
    <property type="component" value="Plasmid pDSM109990_a"/>
</dbReference>
<dbReference type="PANTHER" id="PTHR43540:SF1">
    <property type="entry name" value="ISOCHORISMATASE HYDROLASE"/>
    <property type="match status" value="1"/>
</dbReference>
<name>A0ABY3ZPA2_9RHOB</name>
<dbReference type="Gene3D" id="3.40.50.850">
    <property type="entry name" value="Isochorismatase-like"/>
    <property type="match status" value="1"/>
</dbReference>
<dbReference type="EMBL" id="CP085145">
    <property type="protein sequence ID" value="UOA16491.1"/>
    <property type="molecule type" value="Genomic_DNA"/>
</dbReference>
<keyword evidence="1 3" id="KW-0378">Hydrolase</keyword>
<evidence type="ECO:0000313" key="4">
    <source>
        <dbReference type="Proteomes" id="UP000831019"/>
    </source>
</evidence>
<dbReference type="EC" id="3.-.-.-" evidence="3"/>
<dbReference type="SUPFAM" id="SSF52499">
    <property type="entry name" value="Isochorismatase-like hydrolases"/>
    <property type="match status" value="1"/>
</dbReference>
<proteinExistence type="predicted"/>
<reference evidence="4" key="1">
    <citation type="journal article" date="2022" name="Microorganisms">
        <title>Beyond the ABCs#Discovery of Three New Plasmid Types in Rhodobacterales (RepQ, RepY, RepW).</title>
        <authorList>
            <person name="Freese H.M."/>
            <person name="Ringel V."/>
            <person name="Overmann J."/>
            <person name="Petersen J."/>
        </authorList>
    </citation>
    <scope>NUCLEOTIDE SEQUENCE [LARGE SCALE GENOMIC DNA]</scope>
    <source>
        <strain evidence="4">DSM 109990</strain>
        <plasmid evidence="4">pDSM109990_a</plasmid>
    </source>
</reference>
<organism evidence="3 4">
    <name type="scientific">Sulfitobacter dubius</name>
    <dbReference type="NCBI Taxonomy" id="218673"/>
    <lineage>
        <taxon>Bacteria</taxon>
        <taxon>Pseudomonadati</taxon>
        <taxon>Pseudomonadota</taxon>
        <taxon>Alphaproteobacteria</taxon>
        <taxon>Rhodobacterales</taxon>
        <taxon>Roseobacteraceae</taxon>
        <taxon>Sulfitobacter</taxon>
    </lineage>
</organism>
<dbReference type="RefSeq" id="WP_243263458.1">
    <property type="nucleotide sequence ID" value="NZ_CP085145.1"/>
</dbReference>